<dbReference type="EMBL" id="CP070496">
    <property type="protein sequence ID" value="QSB04812.1"/>
    <property type="molecule type" value="Genomic_DNA"/>
</dbReference>
<dbReference type="AlphaFoldDB" id="A0A895XM08"/>
<sequence length="391" mass="41629">MTQLQATAPMPDYLHDGYQVHRAALAHGLNILALPRQVLLTGETTVVPSSMSFTHGVPEASTVSAVTFAHDRRLRRALLSRAGIPVPTGQTFSYRRLDRAIEWASGELGFPVVLKEMQGENPAEAVAGIASVEQFHAAVNTLRRRDATDRSPGSNPRVSGYATTRFGFELDDEGNQIAPAKSRILVEKHLEGEHVRVFACPGSDPIAVLLDPETGLGSADISESIDPSLHKAALQAVDSIPGLAVGSVDIVITDHRKPVDNQAWAVVDVSERIRSETYDEAAAGLGDRIGDALVAFQAGKARLTLAPAADAVEVRMRIEGLREPGKIAEQFATVASQFDVTGSAEVADDLEGLIDATAQGTPAGVARLTESLMAGLLLEDRAYCVETQTSN</sequence>
<keyword evidence="4" id="KW-1185">Reference proteome</keyword>
<keyword evidence="1" id="KW-0547">Nucleotide-binding</keyword>
<dbReference type="KEGG" id="nav:JQS30_13720"/>
<accession>A0A895XM08</accession>
<proteinExistence type="predicted"/>
<evidence type="ECO:0000259" key="2">
    <source>
        <dbReference type="PROSITE" id="PS50975"/>
    </source>
</evidence>
<dbReference type="Proteomes" id="UP000662939">
    <property type="component" value="Chromosome"/>
</dbReference>
<name>A0A895XM08_9ACTN</name>
<dbReference type="GO" id="GO:0046872">
    <property type="term" value="F:metal ion binding"/>
    <property type="evidence" value="ECO:0007669"/>
    <property type="project" value="InterPro"/>
</dbReference>
<dbReference type="InterPro" id="IPR011761">
    <property type="entry name" value="ATP-grasp"/>
</dbReference>
<protein>
    <recommendedName>
        <fullName evidence="2">ATP-grasp domain-containing protein</fullName>
    </recommendedName>
</protein>
<reference evidence="3" key="1">
    <citation type="submission" date="2021-02" db="EMBL/GenBank/DDBJ databases">
        <title>Natronoglycomyces albus gen. nov., sp. nov, a haloalkaliphilic actinobacterium from a soda solonchak soil.</title>
        <authorList>
            <person name="Sorokin D.Y."/>
            <person name="Khijniak T.V."/>
            <person name="Zakharycheva A.P."/>
            <person name="Boueva O.V."/>
            <person name="Ariskina E.V."/>
            <person name="Hahnke R.L."/>
            <person name="Bunk B."/>
            <person name="Sproer C."/>
            <person name="Schumann P."/>
            <person name="Evtushenko L.I."/>
            <person name="Kublanov I.V."/>
        </authorList>
    </citation>
    <scope>NUCLEOTIDE SEQUENCE</scope>
    <source>
        <strain evidence="3">DSM 106290</strain>
    </source>
</reference>
<feature type="domain" description="ATP-grasp" evidence="2">
    <location>
        <begin position="76"/>
        <end position="298"/>
    </location>
</feature>
<evidence type="ECO:0000313" key="4">
    <source>
        <dbReference type="Proteomes" id="UP000662939"/>
    </source>
</evidence>
<evidence type="ECO:0000313" key="3">
    <source>
        <dbReference type="EMBL" id="QSB04812.1"/>
    </source>
</evidence>
<dbReference type="PROSITE" id="PS50975">
    <property type="entry name" value="ATP_GRASP"/>
    <property type="match status" value="1"/>
</dbReference>
<dbReference type="SUPFAM" id="SSF56059">
    <property type="entry name" value="Glutathione synthetase ATP-binding domain-like"/>
    <property type="match status" value="1"/>
</dbReference>
<dbReference type="RefSeq" id="WP_213170811.1">
    <property type="nucleotide sequence ID" value="NZ_CP070496.1"/>
</dbReference>
<gene>
    <name evidence="3" type="ORF">JQS30_13720</name>
</gene>
<keyword evidence="1" id="KW-0067">ATP-binding</keyword>
<organism evidence="3 4">
    <name type="scientific">Natronoglycomyces albus</name>
    <dbReference type="NCBI Taxonomy" id="2811108"/>
    <lineage>
        <taxon>Bacteria</taxon>
        <taxon>Bacillati</taxon>
        <taxon>Actinomycetota</taxon>
        <taxon>Actinomycetes</taxon>
        <taxon>Glycomycetales</taxon>
        <taxon>Glycomycetaceae</taxon>
        <taxon>Natronoglycomyces</taxon>
    </lineage>
</organism>
<evidence type="ECO:0000256" key="1">
    <source>
        <dbReference type="PROSITE-ProRule" id="PRU00409"/>
    </source>
</evidence>
<dbReference type="GO" id="GO:0005524">
    <property type="term" value="F:ATP binding"/>
    <property type="evidence" value="ECO:0007669"/>
    <property type="project" value="UniProtKB-UniRule"/>
</dbReference>